<proteinExistence type="predicted"/>
<dbReference type="EMBL" id="BARW01002895">
    <property type="protein sequence ID" value="GAI61134.1"/>
    <property type="molecule type" value="Genomic_DNA"/>
</dbReference>
<comment type="caution">
    <text evidence="1">The sequence shown here is derived from an EMBL/GenBank/DDBJ whole genome shotgun (WGS) entry which is preliminary data.</text>
</comment>
<evidence type="ECO:0000313" key="1">
    <source>
        <dbReference type="EMBL" id="GAI61134.1"/>
    </source>
</evidence>
<sequence length="34" mass="3239">GFCGVPGASRAIATAVFGSPLEGIGELSPPIAPV</sequence>
<dbReference type="AlphaFoldDB" id="X1S040"/>
<feature type="non-terminal residue" evidence="1">
    <location>
        <position position="1"/>
    </location>
</feature>
<reference evidence="1" key="1">
    <citation type="journal article" date="2014" name="Front. Microbiol.">
        <title>High frequency of phylogenetically diverse reductive dehalogenase-homologous genes in deep subseafloor sedimentary metagenomes.</title>
        <authorList>
            <person name="Kawai M."/>
            <person name="Futagami T."/>
            <person name="Toyoda A."/>
            <person name="Takaki Y."/>
            <person name="Nishi S."/>
            <person name="Hori S."/>
            <person name="Arai W."/>
            <person name="Tsubouchi T."/>
            <person name="Morono Y."/>
            <person name="Uchiyama I."/>
            <person name="Ito T."/>
            <person name="Fujiyama A."/>
            <person name="Inagaki F."/>
            <person name="Takami H."/>
        </authorList>
    </citation>
    <scope>NUCLEOTIDE SEQUENCE</scope>
    <source>
        <strain evidence="1">Expedition CK06-06</strain>
    </source>
</reference>
<accession>X1S040</accession>
<organism evidence="1">
    <name type="scientific">marine sediment metagenome</name>
    <dbReference type="NCBI Taxonomy" id="412755"/>
    <lineage>
        <taxon>unclassified sequences</taxon>
        <taxon>metagenomes</taxon>
        <taxon>ecological metagenomes</taxon>
    </lineage>
</organism>
<protein>
    <submittedName>
        <fullName evidence="1">Uncharacterized protein</fullName>
    </submittedName>
</protein>
<name>X1S040_9ZZZZ</name>
<gene>
    <name evidence="1" type="ORF">S12H4_07738</name>
</gene>